<sequence length="263" mass="28267">MRKSLMAGIVSAALFASIASAQTAPEKKEVLSNGGLLHSLLAAPVPGQPYSAVQITRNNQKLADGTNITHSGHHFVARDASGRVRVEMRLANASDGQPETILVFVTDPVAHTITTWVTGPKANKLASVVKVPAEKSTTAKAAPAQIRQDNRPQPIITTEDLGTDSLQGLPVSVVKTTTIVPAGRSGNDAPITKTHEVWTSTDMKLVLKEQWEDPRIGERTVSLEQFSRADPDAALFRPPAGYTIKDALQSLKELEEKLNQTQN</sequence>
<keyword evidence="1" id="KW-0732">Signal</keyword>
<comment type="caution">
    <text evidence="2">The sequence shown here is derived from an EMBL/GenBank/DDBJ whole genome shotgun (WGS) entry which is preliminary data.</text>
</comment>
<dbReference type="AlphaFoldDB" id="A0A428MMX9"/>
<protein>
    <submittedName>
        <fullName evidence="2">Uncharacterized protein</fullName>
    </submittedName>
</protein>
<reference evidence="2 3" key="1">
    <citation type="submission" date="2018-12" db="EMBL/GenBank/DDBJ databases">
        <title>Sequencing of bacterial isolates from soil warming experiment in Harvard Forest, Massachusetts, USA.</title>
        <authorList>
            <person name="Deangelis K."/>
        </authorList>
    </citation>
    <scope>NUCLEOTIDE SEQUENCE [LARGE SCALE GENOMIC DNA]</scope>
    <source>
        <strain evidence="2 3">EB153</strain>
    </source>
</reference>
<proteinExistence type="predicted"/>
<evidence type="ECO:0000313" key="2">
    <source>
        <dbReference type="EMBL" id="RSL18235.1"/>
    </source>
</evidence>
<dbReference type="RefSeq" id="WP_125486623.1">
    <property type="nucleotide sequence ID" value="NZ_RSDW01000001.1"/>
</dbReference>
<dbReference type="Proteomes" id="UP000269669">
    <property type="component" value="Unassembled WGS sequence"/>
</dbReference>
<organism evidence="2 3">
    <name type="scientific">Edaphobacter aggregans</name>
    <dbReference type="NCBI Taxonomy" id="570835"/>
    <lineage>
        <taxon>Bacteria</taxon>
        <taxon>Pseudomonadati</taxon>
        <taxon>Acidobacteriota</taxon>
        <taxon>Terriglobia</taxon>
        <taxon>Terriglobales</taxon>
        <taxon>Acidobacteriaceae</taxon>
        <taxon>Edaphobacter</taxon>
    </lineage>
</organism>
<evidence type="ECO:0000313" key="3">
    <source>
        <dbReference type="Proteomes" id="UP000269669"/>
    </source>
</evidence>
<name>A0A428MMX9_9BACT</name>
<dbReference type="OrthoDB" id="128756at2"/>
<feature type="signal peptide" evidence="1">
    <location>
        <begin position="1"/>
        <end position="21"/>
    </location>
</feature>
<feature type="chain" id="PRO_5019015746" evidence="1">
    <location>
        <begin position="22"/>
        <end position="263"/>
    </location>
</feature>
<keyword evidence="3" id="KW-1185">Reference proteome</keyword>
<gene>
    <name evidence="2" type="ORF">EDE15_3794</name>
</gene>
<dbReference type="EMBL" id="RSDW01000001">
    <property type="protein sequence ID" value="RSL18235.1"/>
    <property type="molecule type" value="Genomic_DNA"/>
</dbReference>
<accession>A0A428MMX9</accession>
<evidence type="ECO:0000256" key="1">
    <source>
        <dbReference type="SAM" id="SignalP"/>
    </source>
</evidence>